<evidence type="ECO:0000313" key="2">
    <source>
        <dbReference type="Proteomes" id="UP000242664"/>
    </source>
</evidence>
<sequence length="209" mass="23930">MNHSNTKECIELLESNLTAAITHLSNLPYSTQSSAMLGLYREAHRETHRLLASFNDLTFSSLAVRNIFEIYLISKHISSDQKALYSWYGQSHKDSKEVRDGFIKLMEKKGLDTRELKDIQLFEDQALKQSPFESKGAFQVRNLAEKYGYLDDYLFIYKLSSKLIHPSSMKIMSYDILVENSNYQSVVLQVGAYFSNRFSTLLESVGANA</sequence>
<dbReference type="EMBL" id="DS267811">
    <property type="protein sequence ID" value="EDN58056.1"/>
    <property type="molecule type" value="Genomic_DNA"/>
</dbReference>
<reference evidence="2" key="1">
    <citation type="submission" date="2006-10" db="EMBL/GenBank/DDBJ databases">
        <authorList>
            <person name="Heidelberg J."/>
            <person name="Sebastian Y."/>
        </authorList>
    </citation>
    <scope>NUCLEOTIDE SEQUENCE [LARGE SCALE GENOMIC DNA]</scope>
    <source>
        <strain evidence="2">EX25</strain>
    </source>
</reference>
<keyword evidence="2" id="KW-1185">Reference proteome</keyword>
<dbReference type="RefSeq" id="WP_006741447.1">
    <property type="nucleotide sequence ID" value="NC_013456.1"/>
</dbReference>
<dbReference type="Proteomes" id="UP000242664">
    <property type="component" value="Unassembled WGS sequence"/>
</dbReference>
<evidence type="ECO:0000313" key="1">
    <source>
        <dbReference type="EMBL" id="EDN58056.1"/>
    </source>
</evidence>
<name>A0ABM9WYB8_VIBAE</name>
<gene>
    <name evidence="1" type="ORF">VEx25_B0116</name>
</gene>
<protein>
    <recommendedName>
        <fullName evidence="3">AbiV family abortive infection protein</fullName>
    </recommendedName>
</protein>
<proteinExistence type="predicted"/>
<organism evidence="1 2">
    <name type="scientific">Vibrio antiquarius (strain Ex25)</name>
    <dbReference type="NCBI Taxonomy" id="150340"/>
    <lineage>
        <taxon>Bacteria</taxon>
        <taxon>Pseudomonadati</taxon>
        <taxon>Pseudomonadota</taxon>
        <taxon>Gammaproteobacteria</taxon>
        <taxon>Vibrionales</taxon>
        <taxon>Vibrionaceae</taxon>
        <taxon>Vibrio</taxon>
        <taxon>Vibrio diabolicus subgroup</taxon>
    </lineage>
</organism>
<dbReference type="InterPro" id="IPR043733">
    <property type="entry name" value="DUF5677"/>
</dbReference>
<dbReference type="Pfam" id="PF18928">
    <property type="entry name" value="DUF5677"/>
    <property type="match status" value="1"/>
</dbReference>
<accession>A0ABM9WYB8</accession>
<dbReference type="GeneID" id="45027409"/>
<evidence type="ECO:0008006" key="3">
    <source>
        <dbReference type="Google" id="ProtNLM"/>
    </source>
</evidence>